<dbReference type="PANTHER" id="PTHR43639:SF1">
    <property type="entry name" value="SHORT-CHAIN DEHYDROGENASE_REDUCTASE FAMILY PROTEIN"/>
    <property type="match status" value="1"/>
</dbReference>
<dbReference type="FunFam" id="3.40.50.720:FF:000084">
    <property type="entry name" value="Short-chain dehydrogenase reductase"/>
    <property type="match status" value="1"/>
</dbReference>
<dbReference type="InterPro" id="IPR002347">
    <property type="entry name" value="SDR_fam"/>
</dbReference>
<evidence type="ECO:0000313" key="5">
    <source>
        <dbReference type="Proteomes" id="UP000198891"/>
    </source>
</evidence>
<evidence type="ECO:0000259" key="3">
    <source>
        <dbReference type="SMART" id="SM00822"/>
    </source>
</evidence>
<accession>A0A1H3S5M4</accession>
<sequence>MTENTENQNPRVVVITGASRGIGRLLAQKLGAQGAAVVVNYKVNADLAEESLADVVAAGGSGFTVQADIENPDDIDRLFDEVRHRYGRLDAFVANAAASAFKPVSQLKVHHLDRSYAMNTRSFVLGAIRAAELMDRGGRIVTITSYGSLRAFPTYAALGAAKAANEAYVKFMATEFGPRGITVNAVNGGLIDTDSLDYFYNKVPGMAPMQTVLEKIPLGRPGTADDMADAADFLLSAKAGYITGQVLQVDGGLTIVAPPFWADTTGDLREAVLGEGASGAAVTPAEYSGE</sequence>
<dbReference type="InterPro" id="IPR036291">
    <property type="entry name" value="NAD(P)-bd_dom_sf"/>
</dbReference>
<dbReference type="Pfam" id="PF13561">
    <property type="entry name" value="adh_short_C2"/>
    <property type="match status" value="1"/>
</dbReference>
<dbReference type="STRING" id="381665.SAMN05216554_3329"/>
<comment type="similarity">
    <text evidence="1">Belongs to the short-chain dehydrogenases/reductases (SDR) family.</text>
</comment>
<gene>
    <name evidence="4" type="ORF">SAMN05216554_3329</name>
</gene>
<dbReference type="PANTHER" id="PTHR43639">
    <property type="entry name" value="OXIDOREDUCTASE, SHORT-CHAIN DEHYDROGENASE/REDUCTASE FAMILY (AFU_ORTHOLOGUE AFUA_5G02870)"/>
    <property type="match status" value="1"/>
</dbReference>
<evidence type="ECO:0000313" key="4">
    <source>
        <dbReference type="EMBL" id="SDZ33242.1"/>
    </source>
</evidence>
<dbReference type="InterPro" id="IPR057326">
    <property type="entry name" value="KR_dom"/>
</dbReference>
<feature type="domain" description="Ketoreductase" evidence="3">
    <location>
        <begin position="11"/>
        <end position="194"/>
    </location>
</feature>
<keyword evidence="2" id="KW-0560">Oxidoreductase</keyword>
<dbReference type="SMART" id="SM00822">
    <property type="entry name" value="PKS_KR"/>
    <property type="match status" value="1"/>
</dbReference>
<reference evidence="4 5" key="1">
    <citation type="submission" date="2016-10" db="EMBL/GenBank/DDBJ databases">
        <authorList>
            <person name="de Groot N.N."/>
        </authorList>
    </citation>
    <scope>NUCLEOTIDE SEQUENCE [LARGE SCALE GENOMIC DNA]</scope>
    <source>
        <strain evidence="4 5">CGMCC 4.3491</strain>
    </source>
</reference>
<dbReference type="Gene3D" id="3.40.50.720">
    <property type="entry name" value="NAD(P)-binding Rossmann-like Domain"/>
    <property type="match status" value="1"/>
</dbReference>
<dbReference type="RefSeq" id="WP_092555770.1">
    <property type="nucleotide sequence ID" value="NZ_FNPZ01000003.1"/>
</dbReference>
<keyword evidence="5" id="KW-1185">Reference proteome</keyword>
<dbReference type="SUPFAM" id="SSF51735">
    <property type="entry name" value="NAD(P)-binding Rossmann-fold domains"/>
    <property type="match status" value="1"/>
</dbReference>
<dbReference type="AlphaFoldDB" id="A0A1H3S5M4"/>
<name>A0A1H3S5M4_9MICO</name>
<dbReference type="EMBL" id="FNPZ01000003">
    <property type="protein sequence ID" value="SDZ33242.1"/>
    <property type="molecule type" value="Genomic_DNA"/>
</dbReference>
<proteinExistence type="inferred from homology"/>
<protein>
    <submittedName>
        <fullName evidence="4">Enoyl-[acyl-carrier protein] reductase III</fullName>
    </submittedName>
</protein>
<dbReference type="OrthoDB" id="4481821at2"/>
<organism evidence="4 5">
    <name type="scientific">Herbiconiux ginsengi</name>
    <dbReference type="NCBI Taxonomy" id="381665"/>
    <lineage>
        <taxon>Bacteria</taxon>
        <taxon>Bacillati</taxon>
        <taxon>Actinomycetota</taxon>
        <taxon>Actinomycetes</taxon>
        <taxon>Micrococcales</taxon>
        <taxon>Microbacteriaceae</taxon>
        <taxon>Herbiconiux</taxon>
    </lineage>
</organism>
<evidence type="ECO:0000256" key="2">
    <source>
        <dbReference type="ARBA" id="ARBA00023002"/>
    </source>
</evidence>
<dbReference type="GO" id="GO:0016491">
    <property type="term" value="F:oxidoreductase activity"/>
    <property type="evidence" value="ECO:0007669"/>
    <property type="project" value="UniProtKB-KW"/>
</dbReference>
<evidence type="ECO:0000256" key="1">
    <source>
        <dbReference type="ARBA" id="ARBA00006484"/>
    </source>
</evidence>
<dbReference type="PRINTS" id="PR00081">
    <property type="entry name" value="GDHRDH"/>
</dbReference>
<dbReference type="Proteomes" id="UP000198891">
    <property type="component" value="Unassembled WGS sequence"/>
</dbReference>